<protein>
    <submittedName>
        <fullName evidence="2">Uncharacterized protein</fullName>
    </submittedName>
</protein>
<reference evidence="2 3" key="1">
    <citation type="submission" date="2020-08" db="EMBL/GenBank/DDBJ databases">
        <title>Sequencing the genomes of 1000 actinobacteria strains.</title>
        <authorList>
            <person name="Klenk H.-P."/>
        </authorList>
    </citation>
    <scope>NUCLEOTIDE SEQUENCE [LARGE SCALE GENOMIC DNA]</scope>
    <source>
        <strain evidence="2 3">DSM 105369</strain>
    </source>
</reference>
<feature type="compositionally biased region" description="Basic and acidic residues" evidence="1">
    <location>
        <begin position="1"/>
        <end position="13"/>
    </location>
</feature>
<comment type="caution">
    <text evidence="2">The sequence shown here is derived from an EMBL/GenBank/DDBJ whole genome shotgun (WGS) entry which is preliminary data.</text>
</comment>
<keyword evidence="3" id="KW-1185">Reference proteome</keyword>
<sequence>MPRTGHVLDRDATNGRYRIRPAESSTQDSADESWVDDPTDLFIGDVIVEEQGRRMAIAVGVSAHPPRFRARVGHRGWQPYDVISDGQLWVAVYPWECTQITVTVNGAASEFDRPRRRFRQR</sequence>
<gene>
    <name evidence="2" type="ORF">FHU39_001649</name>
</gene>
<proteinExistence type="predicted"/>
<evidence type="ECO:0000256" key="1">
    <source>
        <dbReference type="SAM" id="MobiDB-lite"/>
    </source>
</evidence>
<accession>A0A839N8Y6</accession>
<name>A0A839N8Y6_9MICO</name>
<organism evidence="2 3">
    <name type="scientific">Flexivirga oryzae</name>
    <dbReference type="NCBI Taxonomy" id="1794944"/>
    <lineage>
        <taxon>Bacteria</taxon>
        <taxon>Bacillati</taxon>
        <taxon>Actinomycetota</taxon>
        <taxon>Actinomycetes</taxon>
        <taxon>Micrococcales</taxon>
        <taxon>Dermacoccaceae</taxon>
        <taxon>Flexivirga</taxon>
    </lineage>
</organism>
<dbReference type="EMBL" id="JACHVQ010000001">
    <property type="protein sequence ID" value="MBB2891665.1"/>
    <property type="molecule type" value="Genomic_DNA"/>
</dbReference>
<dbReference type="Proteomes" id="UP000559182">
    <property type="component" value="Unassembled WGS sequence"/>
</dbReference>
<feature type="region of interest" description="Disordered" evidence="1">
    <location>
        <begin position="1"/>
        <end position="36"/>
    </location>
</feature>
<evidence type="ECO:0000313" key="3">
    <source>
        <dbReference type="Proteomes" id="UP000559182"/>
    </source>
</evidence>
<evidence type="ECO:0000313" key="2">
    <source>
        <dbReference type="EMBL" id="MBB2891665.1"/>
    </source>
</evidence>
<dbReference type="AlphaFoldDB" id="A0A839N8Y6"/>